<dbReference type="Pfam" id="PF08843">
    <property type="entry name" value="AbiEii"/>
    <property type="match status" value="1"/>
</dbReference>
<name>A0A7W8LFF9_9BURK</name>
<proteinExistence type="predicted"/>
<dbReference type="AlphaFoldDB" id="A0A7W8LFF9"/>
<comment type="caution">
    <text evidence="1">The sequence shown here is derived from an EMBL/GenBank/DDBJ whole genome shotgun (WGS) entry which is preliminary data.</text>
</comment>
<dbReference type="EMBL" id="JACHDE010000061">
    <property type="protein sequence ID" value="MBB5406032.1"/>
    <property type="molecule type" value="Genomic_DNA"/>
</dbReference>
<dbReference type="Proteomes" id="UP000592820">
    <property type="component" value="Unassembled WGS sequence"/>
</dbReference>
<organism evidence="1 2">
    <name type="scientific">Paraburkholderia youngii</name>
    <dbReference type="NCBI Taxonomy" id="2782701"/>
    <lineage>
        <taxon>Bacteria</taxon>
        <taxon>Pseudomonadati</taxon>
        <taxon>Pseudomonadota</taxon>
        <taxon>Betaproteobacteria</taxon>
        <taxon>Burkholderiales</taxon>
        <taxon>Burkholderiaceae</taxon>
        <taxon>Paraburkholderia</taxon>
    </lineage>
</organism>
<sequence length="281" mass="30377">MGTRFVLAGATARDIQFLHLHGVKAPTATRDVDVAVCAVSWEFHERLIGELLATGEFTRDTKAQQKLIFRREGEKFGVQLDLVPFGPLEAPPGEIAWPPKGDIIMNVLGFQEAVDTAQEVDIGDGVVVPVVTVPAFVLLKLMAWQDRRAKKSTDASDLLFVLRQYGNAGNGGRLYEDGFDLLEAAEYNVEIAAAGLLGRDARQVAYADTREAVLDILRTPEKLALLRQDLLARAATLIFGQFVDDSDALLDAFAAQFVIDRADGTPDDAGAEEAPDAGAPS</sequence>
<dbReference type="GO" id="GO:0016740">
    <property type="term" value="F:transferase activity"/>
    <property type="evidence" value="ECO:0007669"/>
    <property type="project" value="UniProtKB-KW"/>
</dbReference>
<accession>A0A7W8LFF9</accession>
<keyword evidence="1" id="KW-0808">Transferase</keyword>
<dbReference type="PIRSF" id="PIRSF021525">
    <property type="entry name" value="UCP021525"/>
    <property type="match status" value="1"/>
</dbReference>
<evidence type="ECO:0000313" key="1">
    <source>
        <dbReference type="EMBL" id="MBB5406032.1"/>
    </source>
</evidence>
<evidence type="ECO:0000313" key="2">
    <source>
        <dbReference type="Proteomes" id="UP000592820"/>
    </source>
</evidence>
<protein>
    <submittedName>
        <fullName evidence="1">Putative nucleotidyltransferase</fullName>
    </submittedName>
</protein>
<dbReference type="InterPro" id="IPR014942">
    <property type="entry name" value="AbiEii"/>
</dbReference>
<gene>
    <name evidence="1" type="ORF">HDG41_008135</name>
</gene>
<reference evidence="1 2" key="1">
    <citation type="submission" date="2020-08" db="EMBL/GenBank/DDBJ databases">
        <title>Genomic Encyclopedia of Type Strains, Phase IV (KMG-V): Genome sequencing to study the core and pangenomes of soil and plant-associated prokaryotes.</title>
        <authorList>
            <person name="Whitman W."/>
        </authorList>
    </citation>
    <scope>NUCLEOTIDE SEQUENCE [LARGE SCALE GENOMIC DNA]</scope>
    <source>
        <strain evidence="1 2">JPY162</strain>
    </source>
</reference>
<dbReference type="InterPro" id="IPR014513">
    <property type="entry name" value="UCP021525"/>
</dbReference>